<dbReference type="InterPro" id="IPR045489">
    <property type="entry name" value="DUF6429"/>
</dbReference>
<comment type="caution">
    <text evidence="2">The sequence shown here is derived from an EMBL/GenBank/DDBJ whole genome shotgun (WGS) entry which is preliminary data.</text>
</comment>
<evidence type="ECO:0000313" key="2">
    <source>
        <dbReference type="EMBL" id="MBB5208031.1"/>
    </source>
</evidence>
<dbReference type="RefSeq" id="WP_183960536.1">
    <property type="nucleotide sequence ID" value="NZ_JACHHP010000002.1"/>
</dbReference>
<dbReference type="Pfam" id="PF20008">
    <property type="entry name" value="DUF6429"/>
    <property type="match status" value="1"/>
</dbReference>
<accession>A0A7W8D500</accession>
<reference evidence="2 3" key="1">
    <citation type="submission" date="2020-08" db="EMBL/GenBank/DDBJ databases">
        <title>Genomic Encyclopedia of Type Strains, Phase IV (KMG-IV): sequencing the most valuable type-strain genomes for metagenomic binning, comparative biology and taxonomic classification.</title>
        <authorList>
            <person name="Goeker M."/>
        </authorList>
    </citation>
    <scope>NUCLEOTIDE SEQUENCE [LARGE SCALE GENOMIC DNA]</scope>
    <source>
        <strain evidence="2 3">DSM 24163</strain>
    </source>
</reference>
<evidence type="ECO:0000313" key="3">
    <source>
        <dbReference type="Proteomes" id="UP000521199"/>
    </source>
</evidence>
<name>A0A7W8D500_9GAMM</name>
<organism evidence="2 3">
    <name type="scientific">Chiayiivirga flava</name>
    <dbReference type="NCBI Taxonomy" id="659595"/>
    <lineage>
        <taxon>Bacteria</taxon>
        <taxon>Pseudomonadati</taxon>
        <taxon>Pseudomonadota</taxon>
        <taxon>Gammaproteobacteria</taxon>
        <taxon>Lysobacterales</taxon>
        <taxon>Lysobacteraceae</taxon>
        <taxon>Chiayiivirga</taxon>
    </lineage>
</organism>
<evidence type="ECO:0000259" key="1">
    <source>
        <dbReference type="Pfam" id="PF20008"/>
    </source>
</evidence>
<keyword evidence="3" id="KW-1185">Reference proteome</keyword>
<dbReference type="Proteomes" id="UP000521199">
    <property type="component" value="Unassembled WGS sequence"/>
</dbReference>
<sequence length="80" mass="8993">MQLDDQRIDETVLALLALFSFDGGRSWKGYNWDVMDRLYAQGCIDNPRSNFKSVCLEPQALERGLAIAEQLFSKRPGIGG</sequence>
<dbReference type="EMBL" id="JACHHP010000002">
    <property type="protein sequence ID" value="MBB5208031.1"/>
    <property type="molecule type" value="Genomic_DNA"/>
</dbReference>
<feature type="domain" description="DUF6429" evidence="1">
    <location>
        <begin position="4"/>
        <end position="74"/>
    </location>
</feature>
<gene>
    <name evidence="2" type="ORF">HNQ52_001560</name>
</gene>
<protein>
    <recommendedName>
        <fullName evidence="1">DUF6429 domain-containing protein</fullName>
    </recommendedName>
</protein>
<proteinExistence type="predicted"/>
<dbReference type="AlphaFoldDB" id="A0A7W8D500"/>